<dbReference type="GO" id="GO:0016491">
    <property type="term" value="F:oxidoreductase activity"/>
    <property type="evidence" value="ECO:0007669"/>
    <property type="project" value="UniProtKB-KW"/>
</dbReference>
<organism evidence="3 4">
    <name type="scientific">Afifella marina DSM 2698</name>
    <dbReference type="NCBI Taxonomy" id="1120955"/>
    <lineage>
        <taxon>Bacteria</taxon>
        <taxon>Pseudomonadati</taxon>
        <taxon>Pseudomonadota</taxon>
        <taxon>Alphaproteobacteria</taxon>
        <taxon>Hyphomicrobiales</taxon>
        <taxon>Afifellaceae</taxon>
        <taxon>Afifella</taxon>
    </lineage>
</organism>
<reference evidence="3 4" key="1">
    <citation type="submission" date="2016-10" db="EMBL/GenBank/DDBJ databases">
        <authorList>
            <person name="de Groot N.N."/>
        </authorList>
    </citation>
    <scope>NUCLEOTIDE SEQUENCE [LARGE SCALE GENOMIC DNA]</scope>
    <source>
        <strain evidence="3 4">DSM 2698</strain>
    </source>
</reference>
<dbReference type="Proteomes" id="UP000199347">
    <property type="component" value="Unassembled WGS sequence"/>
</dbReference>
<protein>
    <submittedName>
        <fullName evidence="3">Glycine/D-amino acid oxidase</fullName>
    </submittedName>
</protein>
<feature type="domain" description="FAD dependent oxidoreductase" evidence="2">
    <location>
        <begin position="13"/>
        <end position="355"/>
    </location>
</feature>
<dbReference type="Gene3D" id="3.50.50.60">
    <property type="entry name" value="FAD/NAD(P)-binding domain"/>
    <property type="match status" value="1"/>
</dbReference>
<evidence type="ECO:0000259" key="2">
    <source>
        <dbReference type="Pfam" id="PF01266"/>
    </source>
</evidence>
<dbReference type="Pfam" id="PF01266">
    <property type="entry name" value="DAO"/>
    <property type="match status" value="1"/>
</dbReference>
<dbReference type="InterPro" id="IPR036188">
    <property type="entry name" value="FAD/NAD-bd_sf"/>
</dbReference>
<gene>
    <name evidence="3" type="ORF">SAMN03080610_00940</name>
</gene>
<sequence length="369" mass="40948">MQILPTPSRTAYDVIIIGAGFYGLALAAHLGKAGRSVLVCEIAEEAMGRASKVNQARVHAGFHYPRSFPTALRSCHNFDPFVDEFRPAIVSDFQMLYAIARYRTRVNARRFHGMFEAMGAPLRPASAAHRALFSNDLVEDVFACTEYAFDYSVLRELLFSRLRPFSVDLVFRTEVAQVAPGKGEGILVTLGDGRIVEAGQVFNITYSQINGVLRSSGLKPLPLKHELVEIAIIDPPAELGGLAVTVMDGAFFSSMPFPAANAYSLTHVRYTPHFGWTDDNAGEGAYQMAQRLPHETRWRHMINDARRYMPAFGEARWRTSLFDVKTVPVKNEADDGRPILLHAHSEVPGLWSVLGSKIDNIYDLYDAVG</sequence>
<accession>A0A1G5MP57</accession>
<dbReference type="AlphaFoldDB" id="A0A1G5MP57"/>
<dbReference type="SUPFAM" id="SSF51905">
    <property type="entry name" value="FAD/NAD(P)-binding domain"/>
    <property type="match status" value="1"/>
</dbReference>
<evidence type="ECO:0000313" key="4">
    <source>
        <dbReference type="Proteomes" id="UP000199347"/>
    </source>
</evidence>
<proteinExistence type="predicted"/>
<dbReference type="Gene3D" id="3.30.9.10">
    <property type="entry name" value="D-Amino Acid Oxidase, subunit A, domain 2"/>
    <property type="match status" value="1"/>
</dbReference>
<dbReference type="OrthoDB" id="9815989at2"/>
<evidence type="ECO:0000256" key="1">
    <source>
        <dbReference type="ARBA" id="ARBA00023002"/>
    </source>
</evidence>
<dbReference type="InterPro" id="IPR006076">
    <property type="entry name" value="FAD-dep_OxRdtase"/>
</dbReference>
<dbReference type="STRING" id="1120955.SAMN03080610_00940"/>
<keyword evidence="4" id="KW-1185">Reference proteome</keyword>
<keyword evidence="1" id="KW-0560">Oxidoreductase</keyword>
<evidence type="ECO:0000313" key="3">
    <source>
        <dbReference type="EMBL" id="SCZ26388.1"/>
    </source>
</evidence>
<name>A0A1G5MP57_AFIMA</name>
<dbReference type="EMBL" id="FMVW01000001">
    <property type="protein sequence ID" value="SCZ26388.1"/>
    <property type="molecule type" value="Genomic_DNA"/>
</dbReference>
<dbReference type="RefSeq" id="WP_092809918.1">
    <property type="nucleotide sequence ID" value="NZ_FMVW01000001.1"/>
</dbReference>